<evidence type="ECO:0000256" key="2">
    <source>
        <dbReference type="ARBA" id="ARBA00022723"/>
    </source>
</evidence>
<evidence type="ECO:0000313" key="16">
    <source>
        <dbReference type="EMBL" id="VVE43164.1"/>
    </source>
</evidence>
<dbReference type="Pfam" id="PF03143">
    <property type="entry name" value="GTP_EFTU_D3"/>
    <property type="match status" value="1"/>
</dbReference>
<dbReference type="CDD" id="cd03707">
    <property type="entry name" value="EFTU_III"/>
    <property type="match status" value="1"/>
</dbReference>
<dbReference type="InterPro" id="IPR004161">
    <property type="entry name" value="EFTu-like_2"/>
</dbReference>
<comment type="similarity">
    <text evidence="1 13">Belongs to the TRAFAC class translation factor GTPase superfamily. Classic translation factor GTPase family. EF-Tu/EF-1A subfamily.</text>
</comment>
<evidence type="ECO:0000256" key="13">
    <source>
        <dbReference type="HAMAP-Rule" id="MF_00118"/>
    </source>
</evidence>
<feature type="binding site" evidence="13">
    <location>
        <position position="26"/>
    </location>
    <ligand>
        <name>Mg(2+)</name>
        <dbReference type="ChEBI" id="CHEBI:18420"/>
    </ligand>
</feature>
<dbReference type="EMBL" id="CABPSJ010000006">
    <property type="protein sequence ID" value="VVE43164.1"/>
    <property type="molecule type" value="Genomic_DNA"/>
</dbReference>
<dbReference type="NCBIfam" id="NF000766">
    <property type="entry name" value="PRK00049.1"/>
    <property type="match status" value="1"/>
</dbReference>
<evidence type="ECO:0000256" key="3">
    <source>
        <dbReference type="ARBA" id="ARBA00022741"/>
    </source>
</evidence>
<dbReference type="NCBIfam" id="TIGR00231">
    <property type="entry name" value="small_GTP"/>
    <property type="match status" value="1"/>
</dbReference>
<comment type="subunit">
    <text evidence="11">Monomer. Heterotetramer composed of two EF-Ts.EF-Tu dimer complexes.</text>
</comment>
<dbReference type="InterPro" id="IPR005225">
    <property type="entry name" value="Small_GTP-bd"/>
</dbReference>
<evidence type="ECO:0000313" key="17">
    <source>
        <dbReference type="Proteomes" id="UP000337189"/>
    </source>
</evidence>
<dbReference type="Pfam" id="PF03144">
    <property type="entry name" value="GTP_EFTU_D2"/>
    <property type="match status" value="1"/>
</dbReference>
<dbReference type="FunFam" id="2.40.30.10:FF:000001">
    <property type="entry name" value="Elongation factor Tu"/>
    <property type="match status" value="1"/>
</dbReference>
<dbReference type="InterPro" id="IPR004160">
    <property type="entry name" value="Transl_elong_EFTu/EF1A_C"/>
</dbReference>
<keyword evidence="13" id="KW-0963">Cytoplasm</keyword>
<dbReference type="PROSITE" id="PS51722">
    <property type="entry name" value="G_TR_2"/>
    <property type="match status" value="1"/>
</dbReference>
<dbReference type="PANTHER" id="PTHR43721:SF22">
    <property type="entry name" value="ELONGATION FACTOR TU, MITOCHONDRIAL"/>
    <property type="match status" value="1"/>
</dbReference>
<dbReference type="SUPFAM" id="SSF52540">
    <property type="entry name" value="P-loop containing nucleoside triphosphate hydrolases"/>
    <property type="match status" value="1"/>
</dbReference>
<evidence type="ECO:0000256" key="12">
    <source>
        <dbReference type="ARBA" id="ARBA00064283"/>
    </source>
</evidence>
<protein>
    <recommendedName>
        <fullName evidence="9 13">Elongation factor Tu</fullName>
        <shortName evidence="13">EF-Tu</shortName>
        <ecNumber evidence="13">3.6.5.3</ecNumber>
    </recommendedName>
</protein>
<evidence type="ECO:0000256" key="11">
    <source>
        <dbReference type="ARBA" id="ARBA00063778"/>
    </source>
</evidence>
<evidence type="ECO:0000313" key="18">
    <source>
        <dbReference type="Proteomes" id="UP000383971"/>
    </source>
</evidence>
<dbReference type="InterPro" id="IPR041709">
    <property type="entry name" value="EF-Tu_GTP-bd"/>
</dbReference>
<dbReference type="Gene3D" id="2.40.30.10">
    <property type="entry name" value="Translation factors"/>
    <property type="match status" value="2"/>
</dbReference>
<keyword evidence="3 13" id="KW-0547">Nucleotide-binding</keyword>
<dbReference type="SUPFAM" id="SSF50465">
    <property type="entry name" value="EF-Tu/eEF-1alpha/eIF2-gamma C-terminal domain"/>
    <property type="match status" value="1"/>
</dbReference>
<reference evidence="17 18" key="1">
    <citation type="submission" date="2019-08" db="EMBL/GenBank/DDBJ databases">
        <authorList>
            <person name="Peeters C."/>
        </authorList>
    </citation>
    <scope>NUCLEOTIDE SEQUENCE [LARGE SCALE GENOMIC DNA]</scope>
    <source>
        <strain evidence="16 17">LMG 31110</strain>
        <strain evidence="15 18">LMG 31111</strain>
    </source>
</reference>
<dbReference type="NCBIfam" id="TIGR00485">
    <property type="entry name" value="EF-Tu"/>
    <property type="match status" value="1"/>
</dbReference>
<dbReference type="PROSITE" id="PS00301">
    <property type="entry name" value="G_TR_1"/>
    <property type="match status" value="1"/>
</dbReference>
<dbReference type="GO" id="GO:0003924">
    <property type="term" value="F:GTPase activity"/>
    <property type="evidence" value="ECO:0007669"/>
    <property type="project" value="UniProtKB-UniRule"/>
</dbReference>
<dbReference type="PRINTS" id="PR00315">
    <property type="entry name" value="ELONGATNFCT"/>
</dbReference>
<feature type="binding site" evidence="13">
    <location>
        <begin position="81"/>
        <end position="85"/>
    </location>
    <ligand>
        <name>GTP</name>
        <dbReference type="ChEBI" id="CHEBI:37565"/>
    </ligand>
</feature>
<feature type="binding site" evidence="13">
    <location>
        <begin position="136"/>
        <end position="139"/>
    </location>
    <ligand>
        <name>GTP</name>
        <dbReference type="ChEBI" id="CHEBI:37565"/>
    </ligand>
</feature>
<comment type="subunit">
    <text evidence="12">(Microbial infection) Upon infection by bacteriophage Qbeta, part of the viral RNA-dependent RNA polymerase complex, the other subunits are the viral replicase catalytic subunit (AC P14647), host ribosomal protein S1 and EF-Ts.</text>
</comment>
<dbReference type="FunFam" id="3.40.50.300:FF:000003">
    <property type="entry name" value="Elongation factor Tu"/>
    <property type="match status" value="1"/>
</dbReference>
<sequence>MAKEKFERTKPHVNVGTIGHVDHGKTTLTAAIATVLSSKFGGQAKKYDEIDAAPEEKARGITINTAHIEYETAARHYAHVDCPGHADYVKNMITGAAQMDGAILVCSAADGPMPQTREHILLARQVGVPYIIVFLNKCDMVDDAELLELVEMEVRELLSKYEFPGDDVPIIHGSAKLALEGDKGPLGEEAIMKLADALDTYIPTPERAIDGTFLMPVEDVFSISGRGTVVTGRIERGIIKVGEEIEIVGIAMDGDKPKIDKTTCTGVEMFRKLLDQGQAGDNVGILLRGTKREDVQRGQVLAKPGTIKPHRKFSGEVYILSKDEGGRHTPFFNNYRPQFYFRTTDVTGSIALPADKEMVMPGDNVSIQVSLIQPIAMEEGLRFAIREGGRTVGAGVVAKIED</sequence>
<dbReference type="InterPro" id="IPR000795">
    <property type="entry name" value="T_Tr_GTP-bd_dom"/>
</dbReference>
<feature type="binding site" evidence="13">
    <location>
        <begin position="19"/>
        <end position="26"/>
    </location>
    <ligand>
        <name>GTP</name>
        <dbReference type="ChEBI" id="CHEBI:37565"/>
    </ligand>
</feature>
<keyword evidence="7 13" id="KW-0648">Protein biosynthesis</keyword>
<dbReference type="CDD" id="cd01884">
    <property type="entry name" value="EF_Tu"/>
    <property type="match status" value="1"/>
</dbReference>
<dbReference type="InterPro" id="IPR050055">
    <property type="entry name" value="EF-Tu_GTPase"/>
</dbReference>
<evidence type="ECO:0000256" key="6">
    <source>
        <dbReference type="ARBA" id="ARBA00022842"/>
    </source>
</evidence>
<evidence type="ECO:0000256" key="9">
    <source>
        <dbReference type="ARBA" id="ARBA00029554"/>
    </source>
</evidence>
<evidence type="ECO:0000256" key="1">
    <source>
        <dbReference type="ARBA" id="ARBA00007249"/>
    </source>
</evidence>
<organism evidence="15 18">
    <name type="scientific">Pandoraea communis</name>
    <dbReference type="NCBI Taxonomy" id="2508297"/>
    <lineage>
        <taxon>Bacteria</taxon>
        <taxon>Pseudomonadati</taxon>
        <taxon>Pseudomonadota</taxon>
        <taxon>Betaproteobacteria</taxon>
        <taxon>Burkholderiales</taxon>
        <taxon>Burkholderiaceae</taxon>
        <taxon>Pandoraea</taxon>
    </lineage>
</organism>
<dbReference type="GO" id="GO:0003746">
    <property type="term" value="F:translation elongation factor activity"/>
    <property type="evidence" value="ECO:0007669"/>
    <property type="project" value="UniProtKB-UniRule"/>
</dbReference>
<comment type="function">
    <text evidence="10">May play an important regulatory role in cell growth and in the bacterial response to nutrient deprivation.</text>
</comment>
<feature type="domain" description="Tr-type G" evidence="14">
    <location>
        <begin position="10"/>
        <end position="206"/>
    </location>
</feature>
<accession>A0A5E4XVD6</accession>
<keyword evidence="5 13" id="KW-0378">Hydrolase</keyword>
<dbReference type="InterPro" id="IPR031157">
    <property type="entry name" value="G_TR_CS"/>
</dbReference>
<dbReference type="NCBIfam" id="NF009372">
    <property type="entry name" value="PRK12735.1"/>
    <property type="match status" value="1"/>
</dbReference>
<dbReference type="NCBIfam" id="NF009373">
    <property type="entry name" value="PRK12736.1"/>
    <property type="match status" value="1"/>
</dbReference>
<evidence type="ECO:0000256" key="5">
    <source>
        <dbReference type="ARBA" id="ARBA00022801"/>
    </source>
</evidence>
<dbReference type="InterPro" id="IPR009001">
    <property type="entry name" value="Transl_elong_EF1A/Init_IF2_C"/>
</dbReference>
<keyword evidence="4 13" id="KW-0251">Elongation factor</keyword>
<dbReference type="Gene3D" id="3.40.50.300">
    <property type="entry name" value="P-loop containing nucleotide triphosphate hydrolases"/>
    <property type="match status" value="1"/>
</dbReference>
<evidence type="ECO:0000256" key="4">
    <source>
        <dbReference type="ARBA" id="ARBA00022768"/>
    </source>
</evidence>
<dbReference type="GO" id="GO:0000287">
    <property type="term" value="F:magnesium ion binding"/>
    <property type="evidence" value="ECO:0007669"/>
    <property type="project" value="UniProtKB-UniRule"/>
</dbReference>
<gene>
    <name evidence="15" type="primary">tuf_1</name>
    <name evidence="13" type="synonym">tuf</name>
    <name evidence="16" type="ORF">PCO31110_04322</name>
    <name evidence="15" type="ORF">PCO31111_04138</name>
</gene>
<dbReference type="InterPro" id="IPR033720">
    <property type="entry name" value="EFTU_2"/>
</dbReference>
<proteinExistence type="inferred from homology"/>
<dbReference type="GO" id="GO:0005829">
    <property type="term" value="C:cytosol"/>
    <property type="evidence" value="ECO:0007669"/>
    <property type="project" value="TreeGrafter"/>
</dbReference>
<dbReference type="InterPro" id="IPR009000">
    <property type="entry name" value="Transl_B-barrel_sf"/>
</dbReference>
<dbReference type="EC" id="3.6.5.3" evidence="13"/>
<dbReference type="CDD" id="cd03697">
    <property type="entry name" value="EFTU_II"/>
    <property type="match status" value="1"/>
</dbReference>
<dbReference type="Proteomes" id="UP000383971">
    <property type="component" value="Unassembled WGS sequence"/>
</dbReference>
<keyword evidence="6 13" id="KW-0460">Magnesium</keyword>
<dbReference type="InterPro" id="IPR004541">
    <property type="entry name" value="Transl_elong_EFTu/EF1A_bac/org"/>
</dbReference>
<comment type="catalytic activity">
    <reaction evidence="13">
        <text>GTP + H2O = GDP + phosphate + H(+)</text>
        <dbReference type="Rhea" id="RHEA:19669"/>
        <dbReference type="ChEBI" id="CHEBI:15377"/>
        <dbReference type="ChEBI" id="CHEBI:15378"/>
        <dbReference type="ChEBI" id="CHEBI:37565"/>
        <dbReference type="ChEBI" id="CHEBI:43474"/>
        <dbReference type="ChEBI" id="CHEBI:58189"/>
        <dbReference type="EC" id="3.6.5.3"/>
    </reaction>
</comment>
<dbReference type="Pfam" id="PF00009">
    <property type="entry name" value="GTP_EFTU"/>
    <property type="match status" value="1"/>
</dbReference>
<evidence type="ECO:0000256" key="7">
    <source>
        <dbReference type="ARBA" id="ARBA00022917"/>
    </source>
</evidence>
<dbReference type="InterPro" id="IPR027417">
    <property type="entry name" value="P-loop_NTPase"/>
</dbReference>
<dbReference type="GO" id="GO:0005525">
    <property type="term" value="F:GTP binding"/>
    <property type="evidence" value="ECO:0007669"/>
    <property type="project" value="UniProtKB-UniRule"/>
</dbReference>
<dbReference type="EMBL" id="CABPSE010000016">
    <property type="protein sequence ID" value="VVE40421.1"/>
    <property type="molecule type" value="Genomic_DNA"/>
</dbReference>
<dbReference type="HAMAP" id="MF_00118_B">
    <property type="entry name" value="EF_Tu_B"/>
    <property type="match status" value="1"/>
</dbReference>
<dbReference type="Proteomes" id="UP000337189">
    <property type="component" value="Unassembled WGS sequence"/>
</dbReference>
<keyword evidence="8 13" id="KW-0342">GTP-binding</keyword>
<name>A0A5E4XVD6_9BURK</name>
<dbReference type="SUPFAM" id="SSF50447">
    <property type="entry name" value="Translation proteins"/>
    <property type="match status" value="1"/>
</dbReference>
<evidence type="ECO:0000313" key="15">
    <source>
        <dbReference type="EMBL" id="VVE40421.1"/>
    </source>
</evidence>
<dbReference type="PANTHER" id="PTHR43721">
    <property type="entry name" value="ELONGATION FACTOR TU-RELATED"/>
    <property type="match status" value="1"/>
</dbReference>
<evidence type="ECO:0000259" key="14">
    <source>
        <dbReference type="PROSITE" id="PS51722"/>
    </source>
</evidence>
<dbReference type="OrthoDB" id="9803139at2"/>
<dbReference type="RefSeq" id="WP_010804139.1">
    <property type="nucleotide sequence ID" value="NZ_CABPSE010000016.1"/>
</dbReference>
<evidence type="ECO:0000256" key="8">
    <source>
        <dbReference type="ARBA" id="ARBA00023134"/>
    </source>
</evidence>
<dbReference type="AlphaFoldDB" id="A0A5E4XVD6"/>
<comment type="function">
    <text evidence="13">GTP hydrolase that promotes the GTP-dependent binding of aminoacyl-tRNA to the A-site of ribosomes during protein biosynthesis.</text>
</comment>
<keyword evidence="18" id="KW-1185">Reference proteome</keyword>
<keyword evidence="2 13" id="KW-0479">Metal-binding</keyword>
<evidence type="ECO:0000256" key="10">
    <source>
        <dbReference type="ARBA" id="ARBA00058140"/>
    </source>
</evidence>
<comment type="subcellular location">
    <subcellularLocation>
        <location evidence="13">Cytoplasm</location>
    </subcellularLocation>
</comment>